<dbReference type="RefSeq" id="WP_063612605.1">
    <property type="nucleotide sequence ID" value="NZ_CP015441.1"/>
</dbReference>
<accession>A0A161IAB8</accession>
<evidence type="ECO:0000313" key="2">
    <source>
        <dbReference type="Proteomes" id="UP000059113"/>
    </source>
</evidence>
<protein>
    <submittedName>
        <fullName evidence="1">Uncharacterized protein</fullName>
    </submittedName>
</protein>
<dbReference type="KEGG" id="ery:CP97_14942"/>
<reference evidence="1 2" key="1">
    <citation type="submission" date="2016-04" db="EMBL/GenBank/DDBJ databases">
        <title>The complete genome sequence of Erythrobacter atlanticus s21-N3.</title>
        <authorList>
            <person name="Wang W."/>
            <person name="Wang L."/>
            <person name="Zhuang L."/>
            <person name="Shao Z."/>
        </authorList>
    </citation>
    <scope>NUCLEOTIDE SEQUENCE [LARGE SCALE GENOMIC DNA]</scope>
    <source>
        <strain evidence="2">s21-N3</strain>
        <plasmid evidence="2">Plasmid</plasmid>
    </source>
</reference>
<keyword evidence="1" id="KW-0614">Plasmid</keyword>
<dbReference type="AlphaFoldDB" id="A0A161IAB8"/>
<gene>
    <name evidence="1" type="ORF">CP97_14942</name>
</gene>
<sequence>MAEMIDNPQEVLAIFAEAVRALLADKELAYADPAERAIVHRLAVLLEGKFSGWSVGVEWNRREDVVKRLAHGATKDELIREGAIVPDLIVHRVGKRENLLIVEVKKSSNKDYEGDIWKLEGMTDQTGDYGYVSGIDVRAGTVPKCDVYVDSTLDCELTAWMQDQLS</sequence>
<dbReference type="Proteomes" id="UP000059113">
    <property type="component" value="Plasmid"/>
</dbReference>
<organism evidence="1 2">
    <name type="scientific">Aurantiacibacter atlanticus</name>
    <dbReference type="NCBI Taxonomy" id="1648404"/>
    <lineage>
        <taxon>Bacteria</taxon>
        <taxon>Pseudomonadati</taxon>
        <taxon>Pseudomonadota</taxon>
        <taxon>Alphaproteobacteria</taxon>
        <taxon>Sphingomonadales</taxon>
        <taxon>Erythrobacteraceae</taxon>
        <taxon>Aurantiacibacter</taxon>
    </lineage>
</organism>
<evidence type="ECO:0000313" key="1">
    <source>
        <dbReference type="EMBL" id="ANC50632.1"/>
    </source>
</evidence>
<keyword evidence="2" id="KW-1185">Reference proteome</keyword>
<dbReference type="EMBL" id="CP015441">
    <property type="protein sequence ID" value="ANC50632.1"/>
    <property type="molecule type" value="Genomic_DNA"/>
</dbReference>
<proteinExistence type="predicted"/>
<geneLocation type="plasmid" evidence="2"/>
<name>A0A161IAB8_9SPHN</name>